<evidence type="ECO:0000313" key="2">
    <source>
        <dbReference type="EMBL" id="HIY78375.1"/>
    </source>
</evidence>
<keyword evidence="1" id="KW-0472">Membrane</keyword>
<organism evidence="2 3">
    <name type="scientific">Candidatus Borkfalkia excrementavium</name>
    <dbReference type="NCBI Taxonomy" id="2838505"/>
    <lineage>
        <taxon>Bacteria</taxon>
        <taxon>Bacillati</taxon>
        <taxon>Bacillota</taxon>
        <taxon>Clostridia</taxon>
        <taxon>Christensenellales</taxon>
        <taxon>Christensenellaceae</taxon>
        <taxon>Candidatus Borkfalkia</taxon>
    </lineage>
</organism>
<feature type="transmembrane region" description="Helical" evidence="1">
    <location>
        <begin position="7"/>
        <end position="26"/>
    </location>
</feature>
<evidence type="ECO:0000256" key="1">
    <source>
        <dbReference type="SAM" id="Phobius"/>
    </source>
</evidence>
<gene>
    <name evidence="2" type="ORF">H9728_04960</name>
</gene>
<dbReference type="AlphaFoldDB" id="A0A9D2CGB8"/>
<dbReference type="Proteomes" id="UP000824135">
    <property type="component" value="Unassembled WGS sequence"/>
</dbReference>
<name>A0A9D2CGB8_9FIRM</name>
<sequence>MRSKKFVIGYAVAIFLIVFLITFNSVCSITQFDVRYDVGSEKAETLSKNVQNRLDGYLRKSFLFFSEQDVYSAVEKEGGGYLEVVSVQKRFPNKITVQIKEVYEEYAFKTQEGYVVLDAEGNFIALKEDAGNNVNGSNVEIVGLNIAVDEQTGEIVADDPSVFSLILQLCTAANGKLGGIRDNIARIEYLPDENTGFNHLVFTMREGMKILIMNVADENGMPEACFSAALDKYLALGDADRLHGYIMPVLSEGNIQADYNPGESPL</sequence>
<reference evidence="2" key="1">
    <citation type="journal article" date="2021" name="PeerJ">
        <title>Extensive microbial diversity within the chicken gut microbiome revealed by metagenomics and culture.</title>
        <authorList>
            <person name="Gilroy R."/>
            <person name="Ravi A."/>
            <person name="Getino M."/>
            <person name="Pursley I."/>
            <person name="Horton D.L."/>
            <person name="Alikhan N.F."/>
            <person name="Baker D."/>
            <person name="Gharbi K."/>
            <person name="Hall N."/>
            <person name="Watson M."/>
            <person name="Adriaenssens E.M."/>
            <person name="Foster-Nyarko E."/>
            <person name="Jarju S."/>
            <person name="Secka A."/>
            <person name="Antonio M."/>
            <person name="Oren A."/>
            <person name="Chaudhuri R.R."/>
            <person name="La Ragione R."/>
            <person name="Hildebrand F."/>
            <person name="Pallen M.J."/>
        </authorList>
    </citation>
    <scope>NUCLEOTIDE SEQUENCE</scope>
    <source>
        <strain evidence="2">CHK199-9574</strain>
    </source>
</reference>
<dbReference type="EMBL" id="DXCO01000035">
    <property type="protein sequence ID" value="HIY78375.1"/>
    <property type="molecule type" value="Genomic_DNA"/>
</dbReference>
<accession>A0A9D2CGB8</accession>
<evidence type="ECO:0000313" key="3">
    <source>
        <dbReference type="Proteomes" id="UP000824135"/>
    </source>
</evidence>
<proteinExistence type="predicted"/>
<keyword evidence="1" id="KW-1133">Transmembrane helix</keyword>
<evidence type="ECO:0008006" key="4">
    <source>
        <dbReference type="Google" id="ProtNLM"/>
    </source>
</evidence>
<keyword evidence="1" id="KW-0812">Transmembrane</keyword>
<comment type="caution">
    <text evidence="2">The sequence shown here is derived from an EMBL/GenBank/DDBJ whole genome shotgun (WGS) entry which is preliminary data.</text>
</comment>
<reference evidence="2" key="2">
    <citation type="submission" date="2021-04" db="EMBL/GenBank/DDBJ databases">
        <authorList>
            <person name="Gilroy R."/>
        </authorList>
    </citation>
    <scope>NUCLEOTIDE SEQUENCE</scope>
    <source>
        <strain evidence="2">CHK199-9574</strain>
    </source>
</reference>
<protein>
    <recommendedName>
        <fullName evidence="4">POTRA domain-containing protein</fullName>
    </recommendedName>
</protein>